<dbReference type="Gene3D" id="2.60.120.920">
    <property type="match status" value="1"/>
</dbReference>
<dbReference type="PANTHER" id="PTHR43671:SF106">
    <property type="entry name" value="NIMA-LIKE KINASE"/>
    <property type="match status" value="1"/>
</dbReference>
<evidence type="ECO:0000256" key="3">
    <source>
        <dbReference type="ARBA" id="ARBA00022777"/>
    </source>
</evidence>
<name>A0A5J4V3T5_9EUKA</name>
<keyword evidence="2" id="KW-0547">Nucleotide-binding</keyword>
<evidence type="ECO:0000259" key="6">
    <source>
        <dbReference type="PROSITE" id="PS50011"/>
    </source>
</evidence>
<dbReference type="InterPro" id="IPR043136">
    <property type="entry name" value="B30.2/SPRY_sf"/>
</dbReference>
<keyword evidence="3 7" id="KW-0418">Kinase</keyword>
<evidence type="ECO:0000256" key="2">
    <source>
        <dbReference type="ARBA" id="ARBA00022741"/>
    </source>
</evidence>
<dbReference type="PROSITE" id="PS50011">
    <property type="entry name" value="PROTEIN_KINASE_DOM"/>
    <property type="match status" value="1"/>
</dbReference>
<accession>A0A5J4V3T5</accession>
<dbReference type="EMBL" id="SNRW01010018">
    <property type="protein sequence ID" value="KAA6377143.1"/>
    <property type="molecule type" value="Genomic_DNA"/>
</dbReference>
<dbReference type="Gene3D" id="1.10.510.10">
    <property type="entry name" value="Transferase(Phosphotransferase) domain 1"/>
    <property type="match status" value="1"/>
</dbReference>
<evidence type="ECO:0000313" key="8">
    <source>
        <dbReference type="Proteomes" id="UP000324800"/>
    </source>
</evidence>
<evidence type="ECO:0000313" key="7">
    <source>
        <dbReference type="EMBL" id="KAA6377143.1"/>
    </source>
</evidence>
<dbReference type="SUPFAM" id="SSF56112">
    <property type="entry name" value="Protein kinase-like (PK-like)"/>
    <property type="match status" value="1"/>
</dbReference>
<keyword evidence="4" id="KW-0067">ATP-binding</keyword>
<dbReference type="Pfam" id="PF00069">
    <property type="entry name" value="Pkinase"/>
    <property type="match status" value="1"/>
</dbReference>
<dbReference type="InterPro" id="IPR050660">
    <property type="entry name" value="NEK_Ser/Thr_kinase"/>
</dbReference>
<gene>
    <name evidence="7" type="ORF">EZS28_027330</name>
</gene>
<comment type="caution">
    <text evidence="7">The sequence shown here is derived from an EMBL/GenBank/DDBJ whole genome shotgun (WGS) entry which is preliminary data.</text>
</comment>
<feature type="non-terminal residue" evidence="7">
    <location>
        <position position="486"/>
    </location>
</feature>
<evidence type="ECO:0000256" key="1">
    <source>
        <dbReference type="ARBA" id="ARBA00022679"/>
    </source>
</evidence>
<dbReference type="GO" id="GO:0005524">
    <property type="term" value="F:ATP binding"/>
    <property type="evidence" value="ECO:0007669"/>
    <property type="project" value="UniProtKB-KW"/>
</dbReference>
<dbReference type="AlphaFoldDB" id="A0A5J4V3T5"/>
<sequence length="486" mass="55225">MTKFEDYKIIRNLARKADGRIYLAELKATEALHVLHRIDYVSAEDKKQANDLVGILRRMDSPYTVHLVDYFQHNKDFYIAIEYYELGNAIRLIDELQRLPENERLMQVWEIAAHLTLGLGFLHGKNVVHGALNPLNIFIMRDGSIRLGKFGTQAGLPNKDAAPVINEIVYVPSDALKKNKLDSSSDIYSFGVLLYVLLTGSHPFIGTRDEDVLKSVNEFKIKTFPAFVSKEMKDLITSAMNPDSSKRPTIQQITQIDTMRMQLRIIEDRQKAGQVQTAPVEEKRSDESYSYQAEQEKDKIQAELARYQQLQNVQSVPTADHSVSAPVYDELSFPDQNYIGEDITIPIKTAFSSGIVKAQVKSKNGGAAGMGIMRAMHPVGPSCDPRNNENLNHMVYFRKEDKLVYYNGKSYRGNDSYYDDYISLEVDFDKGTLHFFKNGKQQPVFVFGIAEPIRFFATCTQKTDGFEFTLLKCLAESNVKPINKNK</sequence>
<reference evidence="7 8" key="1">
    <citation type="submission" date="2019-03" db="EMBL/GenBank/DDBJ databases">
        <title>Single cell metagenomics reveals metabolic interactions within the superorganism composed of flagellate Streblomastix strix and complex community of Bacteroidetes bacteria on its surface.</title>
        <authorList>
            <person name="Treitli S.C."/>
            <person name="Kolisko M."/>
            <person name="Husnik F."/>
            <person name="Keeling P."/>
            <person name="Hampl V."/>
        </authorList>
    </citation>
    <scope>NUCLEOTIDE SEQUENCE [LARGE SCALE GENOMIC DNA]</scope>
    <source>
        <strain evidence="7">ST1C</strain>
    </source>
</reference>
<dbReference type="Proteomes" id="UP000324800">
    <property type="component" value="Unassembled WGS sequence"/>
</dbReference>
<keyword evidence="1" id="KW-0808">Transferase</keyword>
<feature type="domain" description="Protein kinase" evidence="6">
    <location>
        <begin position="7"/>
        <end position="259"/>
    </location>
</feature>
<evidence type="ECO:0000256" key="5">
    <source>
        <dbReference type="SAM" id="MobiDB-lite"/>
    </source>
</evidence>
<dbReference type="InterPro" id="IPR000719">
    <property type="entry name" value="Prot_kinase_dom"/>
</dbReference>
<dbReference type="InterPro" id="IPR011009">
    <property type="entry name" value="Kinase-like_dom_sf"/>
</dbReference>
<dbReference type="GO" id="GO:0004674">
    <property type="term" value="F:protein serine/threonine kinase activity"/>
    <property type="evidence" value="ECO:0007669"/>
    <property type="project" value="TreeGrafter"/>
</dbReference>
<evidence type="ECO:0000256" key="4">
    <source>
        <dbReference type="ARBA" id="ARBA00022840"/>
    </source>
</evidence>
<organism evidence="7 8">
    <name type="scientific">Streblomastix strix</name>
    <dbReference type="NCBI Taxonomy" id="222440"/>
    <lineage>
        <taxon>Eukaryota</taxon>
        <taxon>Metamonada</taxon>
        <taxon>Preaxostyla</taxon>
        <taxon>Oxymonadida</taxon>
        <taxon>Streblomastigidae</taxon>
        <taxon>Streblomastix</taxon>
    </lineage>
</organism>
<dbReference type="PANTHER" id="PTHR43671">
    <property type="entry name" value="SERINE/THREONINE-PROTEIN KINASE NEK"/>
    <property type="match status" value="1"/>
</dbReference>
<proteinExistence type="predicted"/>
<feature type="region of interest" description="Disordered" evidence="5">
    <location>
        <begin position="270"/>
        <end position="290"/>
    </location>
</feature>
<protein>
    <submittedName>
        <fullName evidence="7">Putative Serine/threonine-protein kinase Nek3</fullName>
    </submittedName>
</protein>